<dbReference type="GO" id="GO:0008308">
    <property type="term" value="F:voltage-gated monoatomic anion channel activity"/>
    <property type="evidence" value="ECO:0007669"/>
    <property type="project" value="InterPro"/>
</dbReference>
<dbReference type="Pfam" id="PF03595">
    <property type="entry name" value="SLAC1"/>
    <property type="match status" value="1"/>
</dbReference>
<keyword evidence="8" id="KW-0406">Ion transport</keyword>
<dbReference type="InterPro" id="IPR004695">
    <property type="entry name" value="SLAC1/Mae1/Ssu1/TehA"/>
</dbReference>
<evidence type="ECO:0000256" key="4">
    <source>
        <dbReference type="ARBA" id="ARBA00022448"/>
    </source>
</evidence>
<dbReference type="STRING" id="337451.A0A3S3Q6H0"/>
<keyword evidence="13" id="KW-1185">Reference proteome</keyword>
<keyword evidence="7 11" id="KW-1133">Transmembrane helix</keyword>
<feature type="region of interest" description="Disordered" evidence="10">
    <location>
        <begin position="515"/>
        <end position="539"/>
    </location>
</feature>
<keyword evidence="4" id="KW-0813">Transport</keyword>
<dbReference type="GO" id="GO:0005886">
    <property type="term" value="C:plasma membrane"/>
    <property type="evidence" value="ECO:0007669"/>
    <property type="project" value="UniProtKB-SubCell"/>
</dbReference>
<evidence type="ECO:0000256" key="7">
    <source>
        <dbReference type="ARBA" id="ARBA00022989"/>
    </source>
</evidence>
<dbReference type="Gene3D" id="1.50.10.150">
    <property type="entry name" value="Voltage-dependent anion channel"/>
    <property type="match status" value="1"/>
</dbReference>
<keyword evidence="5" id="KW-1003">Cell membrane</keyword>
<comment type="subcellular location">
    <subcellularLocation>
        <location evidence="2">Cell membrane</location>
    </subcellularLocation>
    <subcellularLocation>
        <location evidence="1">Endomembrane system</location>
        <topology evidence="1">Multi-pass membrane protein</topology>
    </subcellularLocation>
</comment>
<dbReference type="CDD" id="cd09323">
    <property type="entry name" value="TDT_SLAC1_like"/>
    <property type="match status" value="1"/>
</dbReference>
<feature type="transmembrane region" description="Helical" evidence="11">
    <location>
        <begin position="347"/>
        <end position="366"/>
    </location>
</feature>
<dbReference type="EMBL" id="QPKB01000003">
    <property type="protein sequence ID" value="RWR80232.1"/>
    <property type="molecule type" value="Genomic_DNA"/>
</dbReference>
<accession>A0A3S3Q6H0</accession>
<feature type="transmembrane region" description="Helical" evidence="11">
    <location>
        <begin position="324"/>
        <end position="341"/>
    </location>
</feature>
<gene>
    <name evidence="12" type="ORF">CKAN_00886300</name>
</gene>
<evidence type="ECO:0000256" key="9">
    <source>
        <dbReference type="ARBA" id="ARBA00023136"/>
    </source>
</evidence>
<evidence type="ECO:0000256" key="6">
    <source>
        <dbReference type="ARBA" id="ARBA00022692"/>
    </source>
</evidence>
<dbReference type="InterPro" id="IPR030183">
    <property type="entry name" value="SLAC/SLAH"/>
</dbReference>
<name>A0A3S3Q6H0_9MAGN</name>
<feature type="region of interest" description="Disordered" evidence="10">
    <location>
        <begin position="40"/>
        <end position="67"/>
    </location>
</feature>
<evidence type="ECO:0000256" key="11">
    <source>
        <dbReference type="SAM" id="Phobius"/>
    </source>
</evidence>
<evidence type="ECO:0000313" key="13">
    <source>
        <dbReference type="Proteomes" id="UP000283530"/>
    </source>
</evidence>
<keyword evidence="9 11" id="KW-0472">Membrane</keyword>
<feature type="transmembrane region" description="Helical" evidence="11">
    <location>
        <begin position="405"/>
        <end position="423"/>
    </location>
</feature>
<dbReference type="PANTHER" id="PTHR31269:SF2">
    <property type="entry name" value="S-TYPE ANION CHANNEL SLAH3"/>
    <property type="match status" value="1"/>
</dbReference>
<evidence type="ECO:0000256" key="1">
    <source>
        <dbReference type="ARBA" id="ARBA00004127"/>
    </source>
</evidence>
<proteinExistence type="inferred from homology"/>
<dbReference type="GO" id="GO:0012505">
    <property type="term" value="C:endomembrane system"/>
    <property type="evidence" value="ECO:0007669"/>
    <property type="project" value="UniProtKB-SubCell"/>
</dbReference>
<dbReference type="PANTHER" id="PTHR31269">
    <property type="entry name" value="S-TYPE ANION CHANNEL SLAH3"/>
    <property type="match status" value="1"/>
</dbReference>
<dbReference type="InterPro" id="IPR038665">
    <property type="entry name" value="Voltage-dep_anion_channel_sf"/>
</dbReference>
<comment type="caution">
    <text evidence="12">The sequence shown here is derived from an EMBL/GenBank/DDBJ whole genome shotgun (WGS) entry which is preliminary data.</text>
</comment>
<feature type="transmembrane region" description="Helical" evidence="11">
    <location>
        <begin position="466"/>
        <end position="492"/>
    </location>
</feature>
<dbReference type="AlphaFoldDB" id="A0A3S3Q6H0"/>
<keyword evidence="6 11" id="KW-0812">Transmembrane</keyword>
<feature type="transmembrane region" description="Helical" evidence="11">
    <location>
        <begin position="435"/>
        <end position="454"/>
    </location>
</feature>
<dbReference type="OrthoDB" id="1099at2759"/>
<evidence type="ECO:0000256" key="3">
    <source>
        <dbReference type="ARBA" id="ARBA00007808"/>
    </source>
</evidence>
<evidence type="ECO:0000256" key="2">
    <source>
        <dbReference type="ARBA" id="ARBA00004236"/>
    </source>
</evidence>
<feature type="transmembrane region" description="Helical" evidence="11">
    <location>
        <begin position="287"/>
        <end position="304"/>
    </location>
</feature>
<evidence type="ECO:0000256" key="8">
    <source>
        <dbReference type="ARBA" id="ARBA00023065"/>
    </source>
</evidence>
<feature type="transmembrane region" description="Helical" evidence="11">
    <location>
        <begin position="261"/>
        <end position="281"/>
    </location>
</feature>
<protein>
    <submittedName>
        <fullName evidence="12">Voltage-dependent anion channel</fullName>
    </submittedName>
</protein>
<evidence type="ECO:0000256" key="5">
    <source>
        <dbReference type="ARBA" id="ARBA00022475"/>
    </source>
</evidence>
<feature type="compositionally biased region" description="Low complexity" evidence="10">
    <location>
        <begin position="47"/>
        <end position="57"/>
    </location>
</feature>
<dbReference type="GO" id="GO:0006873">
    <property type="term" value="P:intracellular monoatomic ion homeostasis"/>
    <property type="evidence" value="ECO:0007669"/>
    <property type="project" value="InterPro"/>
</dbReference>
<reference evidence="12 13" key="1">
    <citation type="journal article" date="2019" name="Nat. Plants">
        <title>Stout camphor tree genome fills gaps in understanding of flowering plant genome evolution.</title>
        <authorList>
            <person name="Chaw S.M."/>
            <person name="Liu Y.C."/>
            <person name="Wu Y.W."/>
            <person name="Wang H.Y."/>
            <person name="Lin C.I."/>
            <person name="Wu C.S."/>
            <person name="Ke H.M."/>
            <person name="Chang L.Y."/>
            <person name="Hsu C.Y."/>
            <person name="Yang H.T."/>
            <person name="Sudianto E."/>
            <person name="Hsu M.H."/>
            <person name="Wu K.P."/>
            <person name="Wang L.N."/>
            <person name="Leebens-Mack J.H."/>
            <person name="Tsai I.J."/>
        </authorList>
    </citation>
    <scope>NUCLEOTIDE SEQUENCE [LARGE SCALE GENOMIC DNA]</scope>
    <source>
        <strain evidence="13">cv. Chaw 1501</strain>
        <tissue evidence="12">Young leaves</tissue>
    </source>
</reference>
<feature type="transmembrane region" description="Helical" evidence="11">
    <location>
        <begin position="179"/>
        <end position="201"/>
    </location>
</feature>
<evidence type="ECO:0000256" key="10">
    <source>
        <dbReference type="SAM" id="MobiDB-lite"/>
    </source>
</evidence>
<sequence>METIDYRVSKKHSSEVLPPLFHYMISNAVAGFDNVDYSGDSNHLHQPTSTVPTVPSPNLDSAKGEEAAASENSLVQAIDLHQLHSISISMPSSPAMLPLDQYKRVLFSDANNGTRNLPANSSNSNTKQPKQVKFHSHPIPVEVDALPVDYYIDAFEGPVLETLWPLEDLLLPDDRNWPFLLRFPISSFGICLGVSSQPILWKALATSLSMGFLHITPTINVVLWCISVAVTAIVTLIYSLKLFFYFEAVRREYYHPIRVNFFFAPWIALLFLALGVPPLLAENLHVALWYVLMAPILCLELKIYGQWMSGGQRRLLKVANPLNYLSIVGNFVGALLGSSMGLKEGPIFFFAVGLAHYIVLFVTLYQRLPTNETLPKELHPVFFLFIALPSVASMAWAMIQGDFDYGSRIAYFIALFLYFSLAVRINFFRGFRFSLAWWAYTFPMTGVSIATIKYSNEVQNPLTQGLSITLSSISTLTVTALLVSTVVHAFVLRDLFPNDIAIAIVERRSIGNNKHSNLQSESSDASDGDNSVEMNVQGV</sequence>
<dbReference type="Proteomes" id="UP000283530">
    <property type="component" value="Unassembled WGS sequence"/>
</dbReference>
<evidence type="ECO:0000313" key="12">
    <source>
        <dbReference type="EMBL" id="RWR80232.1"/>
    </source>
</evidence>
<organism evidence="12 13">
    <name type="scientific">Cinnamomum micranthum f. kanehirae</name>
    <dbReference type="NCBI Taxonomy" id="337451"/>
    <lineage>
        <taxon>Eukaryota</taxon>
        <taxon>Viridiplantae</taxon>
        <taxon>Streptophyta</taxon>
        <taxon>Embryophyta</taxon>
        <taxon>Tracheophyta</taxon>
        <taxon>Spermatophyta</taxon>
        <taxon>Magnoliopsida</taxon>
        <taxon>Magnoliidae</taxon>
        <taxon>Laurales</taxon>
        <taxon>Lauraceae</taxon>
        <taxon>Cinnamomum</taxon>
    </lineage>
</organism>
<feature type="transmembrane region" description="Helical" evidence="11">
    <location>
        <begin position="378"/>
        <end position="399"/>
    </location>
</feature>
<feature type="transmembrane region" description="Helical" evidence="11">
    <location>
        <begin position="221"/>
        <end position="240"/>
    </location>
</feature>
<comment type="similarity">
    <text evidence="3">Belongs to the SLAC1 S-type anion channel family.</text>
</comment>